<reference evidence="4 5" key="1">
    <citation type="submission" date="2016-05" db="EMBL/GenBank/DDBJ databases">
        <authorList>
            <person name="Lavstsen T."/>
            <person name="Jespersen J.S."/>
        </authorList>
    </citation>
    <scope>NUCLEOTIDE SEQUENCE [LARGE SCALE GENOMIC DNA]</scope>
    <source>
        <strain evidence="4 5">B7-9</strain>
    </source>
</reference>
<proteinExistence type="predicted"/>
<dbReference type="EMBL" id="LYXE01000024">
    <property type="protein sequence ID" value="PDW00891.1"/>
    <property type="molecule type" value="Genomic_DNA"/>
</dbReference>
<name>A0A2H3L2V2_9CHLR</name>
<feature type="domain" description="J" evidence="3">
    <location>
        <begin position="3"/>
        <end position="73"/>
    </location>
</feature>
<evidence type="ECO:0000313" key="5">
    <source>
        <dbReference type="Proteomes" id="UP000220922"/>
    </source>
</evidence>
<dbReference type="SUPFAM" id="SSF46565">
    <property type="entry name" value="Chaperone J-domain"/>
    <property type="match status" value="1"/>
</dbReference>
<dbReference type="InterPro" id="IPR001623">
    <property type="entry name" value="DnaJ_domain"/>
</dbReference>
<sequence>MQDYYETLQVHPKADPEAIESAYFRLRERYDPAKLEAAADEIQALARQRRDEIEQAYAVLRDPQRREAYDHEQAQHQPELPAGDDDDNAIDYRPLPPAGRRERPEGFDAQPKGGRTSRPPQTRKGRPTKRSAGGLPIWVVPSLIVGLATFGIVMTTLVITLLNSNNAMAPAAGPQGFESLTTPTAVATPSLDTVIAQFEGQVVAARQVAERVPENFNAWIELGNALYDSVVVVRERLARGDPTARQAYIERLPRWLEAADAYAKAAELDPQSALAYADMAASFCYYGQDISDMSYVEQGIAHAERALELDATEGRALLSAGICYAFNEPPQITEALAQWQMLVVMPDAEPNLVFQARQLIQEYSR</sequence>
<dbReference type="PROSITE" id="PS50076">
    <property type="entry name" value="DNAJ_2"/>
    <property type="match status" value="1"/>
</dbReference>
<evidence type="ECO:0000256" key="1">
    <source>
        <dbReference type="SAM" id="MobiDB-lite"/>
    </source>
</evidence>
<keyword evidence="2" id="KW-0812">Transmembrane</keyword>
<protein>
    <recommendedName>
        <fullName evidence="3">J domain-containing protein</fullName>
    </recommendedName>
</protein>
<dbReference type="Pfam" id="PF00226">
    <property type="entry name" value="DnaJ"/>
    <property type="match status" value="1"/>
</dbReference>
<dbReference type="Gene3D" id="1.25.40.10">
    <property type="entry name" value="Tetratricopeptide repeat domain"/>
    <property type="match status" value="1"/>
</dbReference>
<feature type="region of interest" description="Disordered" evidence="1">
    <location>
        <begin position="67"/>
        <end position="131"/>
    </location>
</feature>
<dbReference type="PANTHER" id="PTHR43948:SF10">
    <property type="entry name" value="MRJ, ISOFORM E"/>
    <property type="match status" value="1"/>
</dbReference>
<keyword evidence="2" id="KW-0472">Membrane</keyword>
<evidence type="ECO:0000259" key="3">
    <source>
        <dbReference type="PROSITE" id="PS50076"/>
    </source>
</evidence>
<organism evidence="4 5">
    <name type="scientific">Candidatus Chloroploca asiatica</name>
    <dbReference type="NCBI Taxonomy" id="1506545"/>
    <lineage>
        <taxon>Bacteria</taxon>
        <taxon>Bacillati</taxon>
        <taxon>Chloroflexota</taxon>
        <taxon>Chloroflexia</taxon>
        <taxon>Chloroflexales</taxon>
        <taxon>Chloroflexineae</taxon>
        <taxon>Oscillochloridaceae</taxon>
        <taxon>Candidatus Chloroploca</taxon>
    </lineage>
</organism>
<dbReference type="RefSeq" id="WP_097650717.1">
    <property type="nucleotide sequence ID" value="NZ_LYXE01000024.1"/>
</dbReference>
<comment type="caution">
    <text evidence="4">The sequence shown here is derived from an EMBL/GenBank/DDBJ whole genome shotgun (WGS) entry which is preliminary data.</text>
</comment>
<dbReference type="InterPro" id="IPR036869">
    <property type="entry name" value="J_dom_sf"/>
</dbReference>
<dbReference type="OrthoDB" id="5338908at2"/>
<dbReference type="PANTHER" id="PTHR43948">
    <property type="entry name" value="DNAJ HOMOLOG SUBFAMILY B"/>
    <property type="match status" value="1"/>
</dbReference>
<dbReference type="SUPFAM" id="SSF48452">
    <property type="entry name" value="TPR-like"/>
    <property type="match status" value="1"/>
</dbReference>
<dbReference type="Gene3D" id="1.10.287.110">
    <property type="entry name" value="DnaJ domain"/>
    <property type="match status" value="1"/>
</dbReference>
<keyword evidence="5" id="KW-1185">Reference proteome</keyword>
<dbReference type="AlphaFoldDB" id="A0A2H3L2V2"/>
<dbReference type="InterPro" id="IPR011990">
    <property type="entry name" value="TPR-like_helical_dom_sf"/>
</dbReference>
<accession>A0A2H3L2V2</accession>
<dbReference type="CDD" id="cd06257">
    <property type="entry name" value="DnaJ"/>
    <property type="match status" value="1"/>
</dbReference>
<keyword evidence="2" id="KW-1133">Transmembrane helix</keyword>
<gene>
    <name evidence="4" type="ORF">A9Q02_08485</name>
</gene>
<evidence type="ECO:0000313" key="4">
    <source>
        <dbReference type="EMBL" id="PDW00891.1"/>
    </source>
</evidence>
<evidence type="ECO:0000256" key="2">
    <source>
        <dbReference type="SAM" id="Phobius"/>
    </source>
</evidence>
<dbReference type="Proteomes" id="UP000220922">
    <property type="component" value="Unassembled WGS sequence"/>
</dbReference>
<dbReference type="SMART" id="SM00271">
    <property type="entry name" value="DnaJ"/>
    <property type="match status" value="1"/>
</dbReference>
<feature type="transmembrane region" description="Helical" evidence="2">
    <location>
        <begin position="135"/>
        <end position="162"/>
    </location>
</feature>